<gene>
    <name evidence="2" type="ORF">PSQ39_10165</name>
</gene>
<comment type="caution">
    <text evidence="2">The sequence shown here is derived from an EMBL/GenBank/DDBJ whole genome shotgun (WGS) entry which is preliminary data.</text>
</comment>
<dbReference type="RefSeq" id="WP_273926657.1">
    <property type="nucleotide sequence ID" value="NZ_JAQSIO010000003.1"/>
</dbReference>
<sequence length="199" mass="20740">MSSTSPRLLIISGSARTGSLTRRLAHAASLAATQAGFSAQELDLRALALPVYDGDFELAQGIPAGATELQQALLASDALLLLTPEYNGFPTPLFINAFDWLSRIQGGAGQPSGVAATANKPTALLSASPGALGGLRALNYVRQFLQMNFASLVIPQQFALGHAADAFDAEGGLKEERNRQAVQGVLDALAQLSRAVRPA</sequence>
<keyword evidence="3" id="KW-1185">Reference proteome</keyword>
<feature type="domain" description="NADPH-dependent FMN reductase-like" evidence="1">
    <location>
        <begin position="7"/>
        <end position="164"/>
    </location>
</feature>
<dbReference type="InterPro" id="IPR050712">
    <property type="entry name" value="NAD(P)H-dep_reductase"/>
</dbReference>
<dbReference type="InterPro" id="IPR029039">
    <property type="entry name" value="Flavoprotein-like_sf"/>
</dbReference>
<dbReference type="Proteomes" id="UP001528672">
    <property type="component" value="Unassembled WGS sequence"/>
</dbReference>
<reference evidence="2 3" key="1">
    <citation type="submission" date="2023-02" db="EMBL/GenBank/DDBJ databases">
        <title>Bacterial whole genome sequence for Curvibacter sp. HBC28.</title>
        <authorList>
            <person name="Le V."/>
            <person name="Ko S.-R."/>
            <person name="Ahn C.-Y."/>
            <person name="Oh H.-M."/>
        </authorList>
    </citation>
    <scope>NUCLEOTIDE SEQUENCE [LARGE SCALE GENOMIC DNA]</scope>
    <source>
        <strain evidence="2 3">HBC28</strain>
    </source>
</reference>
<name>A0ABT5MGH9_9BURK</name>
<accession>A0ABT5MGH9</accession>
<dbReference type="Pfam" id="PF03358">
    <property type="entry name" value="FMN_red"/>
    <property type="match status" value="1"/>
</dbReference>
<evidence type="ECO:0000313" key="3">
    <source>
        <dbReference type="Proteomes" id="UP001528672"/>
    </source>
</evidence>
<dbReference type="SUPFAM" id="SSF52218">
    <property type="entry name" value="Flavoproteins"/>
    <property type="match status" value="1"/>
</dbReference>
<protein>
    <submittedName>
        <fullName evidence="2">NAD(P)H-dependent oxidoreductase</fullName>
    </submittedName>
</protein>
<dbReference type="EMBL" id="JAQSIO010000003">
    <property type="protein sequence ID" value="MDD0814994.1"/>
    <property type="molecule type" value="Genomic_DNA"/>
</dbReference>
<dbReference type="Gene3D" id="3.40.50.360">
    <property type="match status" value="1"/>
</dbReference>
<dbReference type="PANTHER" id="PTHR30543:SF21">
    <property type="entry name" value="NAD(P)H-DEPENDENT FMN REDUCTASE LOT6"/>
    <property type="match status" value="1"/>
</dbReference>
<organism evidence="2 3">
    <name type="scientific">Curvibacter microcysteis</name>
    <dbReference type="NCBI Taxonomy" id="3026419"/>
    <lineage>
        <taxon>Bacteria</taxon>
        <taxon>Pseudomonadati</taxon>
        <taxon>Pseudomonadota</taxon>
        <taxon>Betaproteobacteria</taxon>
        <taxon>Burkholderiales</taxon>
        <taxon>Comamonadaceae</taxon>
        <taxon>Curvibacter</taxon>
    </lineage>
</organism>
<evidence type="ECO:0000313" key="2">
    <source>
        <dbReference type="EMBL" id="MDD0814994.1"/>
    </source>
</evidence>
<dbReference type="PANTHER" id="PTHR30543">
    <property type="entry name" value="CHROMATE REDUCTASE"/>
    <property type="match status" value="1"/>
</dbReference>
<proteinExistence type="predicted"/>
<dbReference type="InterPro" id="IPR005025">
    <property type="entry name" value="FMN_Rdtase-like_dom"/>
</dbReference>
<evidence type="ECO:0000259" key="1">
    <source>
        <dbReference type="Pfam" id="PF03358"/>
    </source>
</evidence>